<reference evidence="2" key="2">
    <citation type="submission" date="2021-08" db="EMBL/GenBank/DDBJ databases">
        <authorList>
            <person name="Tani A."/>
            <person name="Ola A."/>
            <person name="Ogura Y."/>
            <person name="Katsura K."/>
            <person name="Hayashi T."/>
        </authorList>
    </citation>
    <scope>NUCLEOTIDE SEQUENCE</scope>
    <source>
        <strain evidence="2">DSM 23674</strain>
    </source>
</reference>
<dbReference type="EMBL" id="BPRA01000006">
    <property type="protein sequence ID" value="GJE54811.1"/>
    <property type="molecule type" value="Genomic_DNA"/>
</dbReference>
<reference evidence="2" key="1">
    <citation type="journal article" date="2021" name="Front. Microbiol.">
        <title>Comprehensive Comparative Genomics and Phenotyping of Methylobacterium Species.</title>
        <authorList>
            <person name="Alessa O."/>
            <person name="Ogura Y."/>
            <person name="Fujitani Y."/>
            <person name="Takami H."/>
            <person name="Hayashi T."/>
            <person name="Sahin N."/>
            <person name="Tani A."/>
        </authorList>
    </citation>
    <scope>NUCLEOTIDE SEQUENCE</scope>
    <source>
        <strain evidence="2">DSM 23674</strain>
    </source>
</reference>
<feature type="domain" description="DUF6894" evidence="1">
    <location>
        <begin position="9"/>
        <end position="76"/>
    </location>
</feature>
<evidence type="ECO:0000313" key="2">
    <source>
        <dbReference type="EMBL" id="GJE54811.1"/>
    </source>
</evidence>
<organism evidence="2 3">
    <name type="scientific">Methylobacterium thuringiense</name>
    <dbReference type="NCBI Taxonomy" id="1003091"/>
    <lineage>
        <taxon>Bacteria</taxon>
        <taxon>Pseudomonadati</taxon>
        <taxon>Pseudomonadota</taxon>
        <taxon>Alphaproteobacteria</taxon>
        <taxon>Hyphomicrobiales</taxon>
        <taxon>Methylobacteriaceae</taxon>
        <taxon>Methylobacterium</taxon>
    </lineage>
</organism>
<dbReference type="Proteomes" id="UP001055101">
    <property type="component" value="Unassembled WGS sequence"/>
</dbReference>
<evidence type="ECO:0000313" key="3">
    <source>
        <dbReference type="Proteomes" id="UP001055101"/>
    </source>
</evidence>
<name>A0ABQ4THQ9_9HYPH</name>
<proteinExistence type="predicted"/>
<sequence length="96" mass="10269">MNRLSAVPHYFFDIHDGIHVIDEIGQDLPGLEAAKAEAIRVAGGFATRPAMMGGDGGALIVVIRDGPDSVVVNVRLVFNIEQPPKQRERVPVTPAA</sequence>
<comment type="caution">
    <text evidence="2">The sequence shown here is derived from an EMBL/GenBank/DDBJ whole genome shotgun (WGS) entry which is preliminary data.</text>
</comment>
<gene>
    <name evidence="2" type="ORF">EKPJFOCH_1296</name>
</gene>
<accession>A0ABQ4THQ9</accession>
<evidence type="ECO:0000259" key="1">
    <source>
        <dbReference type="Pfam" id="PF21834"/>
    </source>
</evidence>
<protein>
    <recommendedName>
        <fullName evidence="1">DUF6894 domain-containing protein</fullName>
    </recommendedName>
</protein>
<dbReference type="InterPro" id="IPR054189">
    <property type="entry name" value="DUF6894"/>
</dbReference>
<keyword evidence="3" id="KW-1185">Reference proteome</keyword>
<dbReference type="RefSeq" id="WP_147817657.1">
    <property type="nucleotide sequence ID" value="NZ_BPRA01000006.1"/>
</dbReference>
<dbReference type="Pfam" id="PF21834">
    <property type="entry name" value="DUF6894"/>
    <property type="match status" value="1"/>
</dbReference>